<dbReference type="Gene3D" id="3.40.50.720">
    <property type="entry name" value="NAD(P)-binding Rossmann-like Domain"/>
    <property type="match status" value="1"/>
</dbReference>
<comment type="caution">
    <text evidence="3">The sequence shown here is derived from an EMBL/GenBank/DDBJ whole genome shotgun (WGS) entry which is preliminary data.</text>
</comment>
<evidence type="ECO:0000313" key="3">
    <source>
        <dbReference type="EMBL" id="GAA1757656.1"/>
    </source>
</evidence>
<accession>A0ABP4WLR5</accession>
<dbReference type="RefSeq" id="WP_344064619.1">
    <property type="nucleotide sequence ID" value="NZ_BAAAPN010000043.1"/>
</dbReference>
<dbReference type="InterPro" id="IPR019665">
    <property type="entry name" value="OxRdtase/DH_put_Rossmann_dom"/>
</dbReference>
<keyword evidence="4" id="KW-1185">Reference proteome</keyword>
<reference evidence="4" key="1">
    <citation type="journal article" date="2019" name="Int. J. Syst. Evol. Microbiol.">
        <title>The Global Catalogue of Microorganisms (GCM) 10K type strain sequencing project: providing services to taxonomists for standard genome sequencing and annotation.</title>
        <authorList>
            <consortium name="The Broad Institute Genomics Platform"/>
            <consortium name="The Broad Institute Genome Sequencing Center for Infectious Disease"/>
            <person name="Wu L."/>
            <person name="Ma J."/>
        </authorList>
    </citation>
    <scope>NUCLEOTIDE SEQUENCE [LARGE SCALE GENOMIC DNA]</scope>
    <source>
        <strain evidence="4">JCM 15591</strain>
    </source>
</reference>
<dbReference type="InterPro" id="IPR018931">
    <property type="entry name" value="DUF2520"/>
</dbReference>
<protein>
    <submittedName>
        <fullName evidence="3">DUF2520 domain-containing protein</fullName>
    </submittedName>
</protein>
<dbReference type="EMBL" id="BAAAPN010000043">
    <property type="protein sequence ID" value="GAA1757656.1"/>
    <property type="molecule type" value="Genomic_DNA"/>
</dbReference>
<dbReference type="InterPro" id="IPR037108">
    <property type="entry name" value="TM1727-like_C_sf"/>
</dbReference>
<feature type="domain" description="Putative oxidoreductase/dehydrogenase Rossmann-like" evidence="1">
    <location>
        <begin position="9"/>
        <end position="129"/>
    </location>
</feature>
<dbReference type="Pfam" id="PF10727">
    <property type="entry name" value="Rossmann-like"/>
    <property type="match status" value="1"/>
</dbReference>
<evidence type="ECO:0000259" key="2">
    <source>
        <dbReference type="Pfam" id="PF10728"/>
    </source>
</evidence>
<sequence length="301" mass="30679">MTSPPPLLPPGRLRVGIVGAGKVGAVLGAALANAGHLVIGASAVSAASLARAEALLPDVPILPVDDVVATCDLAVLAVPDDALAPLVAGLATTDVWQRGQLALHTSGRSGLGPLAPAIALGVGGMAIHPAMSFTGTVMDITRLRDCCFGVTAPPDLLAPAQALVVEMGGEPVIVDEFDRTRYHLGLVHGSNYLITLAAQAAQILRGAGIEDTDRMLRPLMSAALDNALRSGDAALTGPVARGDAGTVSEHLHVLASESPDVQAVYRVLAEATLRRAIDGGRLAPHSASTLDQVLHPQEEAP</sequence>
<dbReference type="PANTHER" id="PTHR40459">
    <property type="entry name" value="CONSERVED HYPOTHETICAL ALANINE AND LEUCINE RICH PROTEIN"/>
    <property type="match status" value="1"/>
</dbReference>
<dbReference type="InterPro" id="IPR036291">
    <property type="entry name" value="NAD(P)-bd_dom_sf"/>
</dbReference>
<dbReference type="InterPro" id="IPR008927">
    <property type="entry name" value="6-PGluconate_DH-like_C_sf"/>
</dbReference>
<feature type="domain" description="DUF2520" evidence="2">
    <location>
        <begin position="146"/>
        <end position="272"/>
    </location>
</feature>
<dbReference type="SUPFAM" id="SSF48179">
    <property type="entry name" value="6-phosphogluconate dehydrogenase C-terminal domain-like"/>
    <property type="match status" value="1"/>
</dbReference>
<evidence type="ECO:0000313" key="4">
    <source>
        <dbReference type="Proteomes" id="UP001501475"/>
    </source>
</evidence>
<name>A0ABP4WLR5_9MICO</name>
<evidence type="ECO:0000259" key="1">
    <source>
        <dbReference type="Pfam" id="PF10727"/>
    </source>
</evidence>
<dbReference type="SUPFAM" id="SSF51735">
    <property type="entry name" value="NAD(P)-binding Rossmann-fold domains"/>
    <property type="match status" value="1"/>
</dbReference>
<proteinExistence type="predicted"/>
<dbReference type="Proteomes" id="UP001501475">
    <property type="component" value="Unassembled WGS sequence"/>
</dbReference>
<dbReference type="Pfam" id="PF10728">
    <property type="entry name" value="DUF2520"/>
    <property type="match status" value="1"/>
</dbReference>
<dbReference type="PANTHER" id="PTHR40459:SF1">
    <property type="entry name" value="CONSERVED HYPOTHETICAL ALANINE AND LEUCINE RICH PROTEIN"/>
    <property type="match status" value="1"/>
</dbReference>
<gene>
    <name evidence="3" type="ORF">GCM10009810_16330</name>
</gene>
<organism evidence="3 4">
    <name type="scientific">Nostocoides vanveenii</name>
    <dbReference type="NCBI Taxonomy" id="330835"/>
    <lineage>
        <taxon>Bacteria</taxon>
        <taxon>Bacillati</taxon>
        <taxon>Actinomycetota</taxon>
        <taxon>Actinomycetes</taxon>
        <taxon>Micrococcales</taxon>
        <taxon>Intrasporangiaceae</taxon>
        <taxon>Nostocoides</taxon>
    </lineage>
</organism>
<dbReference type="Gene3D" id="1.10.1040.20">
    <property type="entry name" value="ProC-like, C-terminal domain"/>
    <property type="match status" value="1"/>
</dbReference>